<gene>
    <name evidence="1" type="ORF">BpHYR1_039853</name>
</gene>
<name>A0A3M7PW44_BRAPC</name>
<evidence type="ECO:0000313" key="1">
    <source>
        <dbReference type="EMBL" id="RNA02985.1"/>
    </source>
</evidence>
<accession>A0A3M7PW44</accession>
<evidence type="ECO:0000313" key="2">
    <source>
        <dbReference type="Proteomes" id="UP000276133"/>
    </source>
</evidence>
<proteinExistence type="predicted"/>
<reference evidence="1 2" key="1">
    <citation type="journal article" date="2018" name="Sci. Rep.">
        <title>Genomic signatures of local adaptation to the degree of environmental predictability in rotifers.</title>
        <authorList>
            <person name="Franch-Gras L."/>
            <person name="Hahn C."/>
            <person name="Garcia-Roger E.M."/>
            <person name="Carmona M.J."/>
            <person name="Serra M."/>
            <person name="Gomez A."/>
        </authorList>
    </citation>
    <scope>NUCLEOTIDE SEQUENCE [LARGE SCALE GENOMIC DNA]</scope>
    <source>
        <strain evidence="1">HYR1</strain>
    </source>
</reference>
<comment type="caution">
    <text evidence="1">The sequence shown here is derived from an EMBL/GenBank/DDBJ whole genome shotgun (WGS) entry which is preliminary data.</text>
</comment>
<protein>
    <submittedName>
        <fullName evidence="1">Uncharacterized protein</fullName>
    </submittedName>
</protein>
<dbReference type="Proteomes" id="UP000276133">
    <property type="component" value="Unassembled WGS sequence"/>
</dbReference>
<dbReference type="AlphaFoldDB" id="A0A3M7PW44"/>
<organism evidence="1 2">
    <name type="scientific">Brachionus plicatilis</name>
    <name type="common">Marine rotifer</name>
    <name type="synonym">Brachionus muelleri</name>
    <dbReference type="NCBI Taxonomy" id="10195"/>
    <lineage>
        <taxon>Eukaryota</taxon>
        <taxon>Metazoa</taxon>
        <taxon>Spiralia</taxon>
        <taxon>Gnathifera</taxon>
        <taxon>Rotifera</taxon>
        <taxon>Eurotatoria</taxon>
        <taxon>Monogononta</taxon>
        <taxon>Pseudotrocha</taxon>
        <taxon>Ploima</taxon>
        <taxon>Brachionidae</taxon>
        <taxon>Brachionus</taxon>
    </lineage>
</organism>
<dbReference type="EMBL" id="REGN01008687">
    <property type="protein sequence ID" value="RNA02985.1"/>
    <property type="molecule type" value="Genomic_DNA"/>
</dbReference>
<sequence>MKIIFLNLTIDPAQKFNSNYYYCLFNKHRKGDCLSVDYDKGTSLCVLNLESELKSLKHKNSNLKKFLTNIHKIKKSFNNNLKKNWCSGFNSNKDQFGGYAAVSHNDNLLSAFKLRLEFKYSFCIPNTQYIRIVLIDKFRSPSSTHTKLFITKMVTGFRFVIDLTKLEALRIRILQFESAMEHN</sequence>
<keyword evidence="2" id="KW-1185">Reference proteome</keyword>